<dbReference type="PANTHER" id="PTHR42894:SF1">
    <property type="entry name" value="N-(5'-PHOSPHORIBOSYL)ANTHRANILATE ISOMERASE"/>
    <property type="match status" value="1"/>
</dbReference>
<dbReference type="SUPFAM" id="SSF51366">
    <property type="entry name" value="Ribulose-phoshate binding barrel"/>
    <property type="match status" value="1"/>
</dbReference>
<dbReference type="Proteomes" id="UP001597369">
    <property type="component" value="Unassembled WGS sequence"/>
</dbReference>
<feature type="domain" description="N-(5'phosphoribosyl) anthranilate isomerase (PRAI)" evidence="10">
    <location>
        <begin position="3"/>
        <end position="202"/>
    </location>
</feature>
<dbReference type="InterPro" id="IPR013785">
    <property type="entry name" value="Aldolase_TIM"/>
</dbReference>
<dbReference type="CDD" id="cd00405">
    <property type="entry name" value="PRAI"/>
    <property type="match status" value="1"/>
</dbReference>
<comment type="caution">
    <text evidence="11">The sequence shown here is derived from an EMBL/GenBank/DDBJ whole genome shotgun (WGS) entry which is preliminary data.</text>
</comment>
<keyword evidence="12" id="KW-1185">Reference proteome</keyword>
<evidence type="ECO:0000313" key="12">
    <source>
        <dbReference type="Proteomes" id="UP001597369"/>
    </source>
</evidence>
<keyword evidence="5 9" id="KW-0028">Amino-acid biosynthesis</keyword>
<organism evidence="11 12">
    <name type="scientific">Pontibacter silvestris</name>
    <dbReference type="NCBI Taxonomy" id="2305183"/>
    <lineage>
        <taxon>Bacteria</taxon>
        <taxon>Pseudomonadati</taxon>
        <taxon>Bacteroidota</taxon>
        <taxon>Cytophagia</taxon>
        <taxon>Cytophagales</taxon>
        <taxon>Hymenobacteraceae</taxon>
        <taxon>Pontibacter</taxon>
    </lineage>
</organism>
<evidence type="ECO:0000256" key="8">
    <source>
        <dbReference type="ARBA" id="ARBA00023235"/>
    </source>
</evidence>
<evidence type="ECO:0000256" key="6">
    <source>
        <dbReference type="ARBA" id="ARBA00022822"/>
    </source>
</evidence>
<dbReference type="EC" id="5.3.1.24" evidence="3 9"/>
<sequence length="209" mass="23692">MKVKVCGMREPGNIQEIAAMQPDYFGFIFFQGSKRYAAEHIDQHFISGLPGSIKKVGVFVNEGVEEIKRLTHTYGFDLVQLHGRETPLQCKELKDSGLQVVKAFSVDESFDFHNILPYESSCNFFLFDTRGKNYGGNGVTFDWKLLQNYTSDIPYFLSGGLNLENIRGINNLKLKPFAIDVNSGFELEPGLKDVQAIKELLELRNQNQL</sequence>
<comment type="catalytic activity">
    <reaction evidence="1 9">
        <text>N-(5-phospho-beta-D-ribosyl)anthranilate = 1-(2-carboxyphenylamino)-1-deoxy-D-ribulose 5-phosphate</text>
        <dbReference type="Rhea" id="RHEA:21540"/>
        <dbReference type="ChEBI" id="CHEBI:18277"/>
        <dbReference type="ChEBI" id="CHEBI:58613"/>
        <dbReference type="EC" id="5.3.1.24"/>
    </reaction>
</comment>
<gene>
    <name evidence="9" type="primary">trpF</name>
    <name evidence="11" type="ORF">ACFSKU_11785</name>
</gene>
<dbReference type="InterPro" id="IPR044643">
    <property type="entry name" value="TrpF_fam"/>
</dbReference>
<evidence type="ECO:0000256" key="9">
    <source>
        <dbReference type="HAMAP-Rule" id="MF_00135"/>
    </source>
</evidence>
<evidence type="ECO:0000259" key="10">
    <source>
        <dbReference type="Pfam" id="PF00697"/>
    </source>
</evidence>
<reference evidence="12" key="1">
    <citation type="journal article" date="2019" name="Int. J. Syst. Evol. Microbiol.">
        <title>The Global Catalogue of Microorganisms (GCM) 10K type strain sequencing project: providing services to taxonomists for standard genome sequencing and annotation.</title>
        <authorList>
            <consortium name="The Broad Institute Genomics Platform"/>
            <consortium name="The Broad Institute Genome Sequencing Center for Infectious Disease"/>
            <person name="Wu L."/>
            <person name="Ma J."/>
        </authorList>
    </citation>
    <scope>NUCLEOTIDE SEQUENCE [LARGE SCALE GENOMIC DNA]</scope>
    <source>
        <strain evidence="12">JCM 16545</strain>
    </source>
</reference>
<keyword evidence="7 9" id="KW-0057">Aromatic amino acid biosynthesis</keyword>
<dbReference type="RefSeq" id="WP_229958105.1">
    <property type="nucleotide sequence ID" value="NZ_JAJJWI010000002.1"/>
</dbReference>
<dbReference type="Gene3D" id="3.20.20.70">
    <property type="entry name" value="Aldolase class I"/>
    <property type="match status" value="1"/>
</dbReference>
<dbReference type="HAMAP" id="MF_00135">
    <property type="entry name" value="PRAI"/>
    <property type="match status" value="1"/>
</dbReference>
<dbReference type="InterPro" id="IPR001240">
    <property type="entry name" value="PRAI_dom"/>
</dbReference>
<comment type="pathway">
    <text evidence="2 9">Amino-acid biosynthesis; L-tryptophan biosynthesis; L-tryptophan from chorismate: step 3/5.</text>
</comment>
<comment type="similarity">
    <text evidence="9">Belongs to the TrpF family.</text>
</comment>
<evidence type="ECO:0000256" key="4">
    <source>
        <dbReference type="ARBA" id="ARBA00022272"/>
    </source>
</evidence>
<evidence type="ECO:0000256" key="3">
    <source>
        <dbReference type="ARBA" id="ARBA00012572"/>
    </source>
</evidence>
<dbReference type="PANTHER" id="PTHR42894">
    <property type="entry name" value="N-(5'-PHOSPHORIBOSYL)ANTHRANILATE ISOMERASE"/>
    <property type="match status" value="1"/>
</dbReference>
<evidence type="ECO:0000313" key="11">
    <source>
        <dbReference type="EMBL" id="MFD2067566.1"/>
    </source>
</evidence>
<keyword evidence="8 9" id="KW-0413">Isomerase</keyword>
<dbReference type="GO" id="GO:0016853">
    <property type="term" value="F:isomerase activity"/>
    <property type="evidence" value="ECO:0007669"/>
    <property type="project" value="UniProtKB-KW"/>
</dbReference>
<evidence type="ECO:0000256" key="7">
    <source>
        <dbReference type="ARBA" id="ARBA00023141"/>
    </source>
</evidence>
<proteinExistence type="inferred from homology"/>
<protein>
    <recommendedName>
        <fullName evidence="4 9">N-(5'-phosphoribosyl)anthranilate isomerase</fullName>
        <shortName evidence="9">PRAI</shortName>
        <ecNumber evidence="3 9">5.3.1.24</ecNumber>
    </recommendedName>
</protein>
<keyword evidence="6 9" id="KW-0822">Tryptophan biosynthesis</keyword>
<evidence type="ECO:0000256" key="1">
    <source>
        <dbReference type="ARBA" id="ARBA00001164"/>
    </source>
</evidence>
<dbReference type="Pfam" id="PF00697">
    <property type="entry name" value="PRAI"/>
    <property type="match status" value="1"/>
</dbReference>
<dbReference type="InterPro" id="IPR011060">
    <property type="entry name" value="RibuloseP-bd_barrel"/>
</dbReference>
<evidence type="ECO:0000256" key="2">
    <source>
        <dbReference type="ARBA" id="ARBA00004664"/>
    </source>
</evidence>
<evidence type="ECO:0000256" key="5">
    <source>
        <dbReference type="ARBA" id="ARBA00022605"/>
    </source>
</evidence>
<dbReference type="EMBL" id="JBHUHV010000037">
    <property type="protein sequence ID" value="MFD2067566.1"/>
    <property type="molecule type" value="Genomic_DNA"/>
</dbReference>
<accession>A0ABW4WZH1</accession>
<name>A0ABW4WZH1_9BACT</name>